<evidence type="ECO:0000256" key="2">
    <source>
        <dbReference type="SAM" id="MobiDB-lite"/>
    </source>
</evidence>
<dbReference type="Pfam" id="PF03033">
    <property type="entry name" value="Glyco_transf_28"/>
    <property type="match status" value="1"/>
</dbReference>
<evidence type="ECO:0000313" key="4">
    <source>
        <dbReference type="EMBL" id="EAU82012.2"/>
    </source>
</evidence>
<dbReference type="VEuPathDB" id="FungiDB:CC1G_09198"/>
<dbReference type="InterPro" id="IPR004276">
    <property type="entry name" value="GlycoTrans_28_N"/>
</dbReference>
<organism evidence="4 5">
    <name type="scientific">Coprinopsis cinerea (strain Okayama-7 / 130 / ATCC MYA-4618 / FGSC 9003)</name>
    <name type="common">Inky cap fungus</name>
    <name type="synonym">Hormographiella aspergillata</name>
    <dbReference type="NCBI Taxonomy" id="240176"/>
    <lineage>
        <taxon>Eukaryota</taxon>
        <taxon>Fungi</taxon>
        <taxon>Dikarya</taxon>
        <taxon>Basidiomycota</taxon>
        <taxon>Agaricomycotina</taxon>
        <taxon>Agaricomycetes</taxon>
        <taxon>Agaricomycetidae</taxon>
        <taxon>Agaricales</taxon>
        <taxon>Agaricineae</taxon>
        <taxon>Psathyrellaceae</taxon>
        <taxon>Coprinopsis</taxon>
    </lineage>
</organism>
<accession>A8P9X7</accession>
<feature type="region of interest" description="Disordered" evidence="2">
    <location>
        <begin position="811"/>
        <end position="849"/>
    </location>
</feature>
<feature type="compositionally biased region" description="Polar residues" evidence="2">
    <location>
        <begin position="33"/>
        <end position="47"/>
    </location>
</feature>
<dbReference type="InterPro" id="IPR050426">
    <property type="entry name" value="Glycosyltransferase_28"/>
</dbReference>
<dbReference type="AlphaFoldDB" id="A8P9X7"/>
<dbReference type="HOGENOM" id="CLU_000537_1_1_1"/>
<dbReference type="InterPro" id="IPR002213">
    <property type="entry name" value="UDP_glucos_trans"/>
</dbReference>
<dbReference type="RefSeq" id="XP_001839864.2">
    <property type="nucleotide sequence ID" value="XM_001839812.2"/>
</dbReference>
<dbReference type="GO" id="GO:0016906">
    <property type="term" value="F:sterol 3-beta-glucosyltransferase activity"/>
    <property type="evidence" value="ECO:0007669"/>
    <property type="project" value="UniProtKB-ARBA"/>
</dbReference>
<dbReference type="KEGG" id="cci:CC1G_09198"/>
<evidence type="ECO:0000259" key="3">
    <source>
        <dbReference type="Pfam" id="PF03033"/>
    </source>
</evidence>
<feature type="compositionally biased region" description="Polar residues" evidence="2">
    <location>
        <begin position="708"/>
        <end position="720"/>
    </location>
</feature>
<dbReference type="InParanoid" id="A8P9X7"/>
<protein>
    <submittedName>
        <fullName evidence="4">Glycosyltransferase family 28 domain-containing protein</fullName>
    </submittedName>
</protein>
<dbReference type="FunFam" id="3.40.50.2000:FF:000009">
    <property type="entry name" value="Sterol 3-beta-glucosyltransferase UGT80A2"/>
    <property type="match status" value="1"/>
</dbReference>
<name>A8P9X7_COPC7</name>
<gene>
    <name evidence="4" type="ORF">CC1G_09198</name>
</gene>
<dbReference type="OrthoDB" id="5835829at2759"/>
<feature type="region of interest" description="Disordered" evidence="2">
    <location>
        <begin position="1"/>
        <end position="48"/>
    </location>
</feature>
<feature type="compositionally biased region" description="Low complexity" evidence="2">
    <location>
        <begin position="669"/>
        <end position="685"/>
    </location>
</feature>
<dbReference type="OMA" id="PERTSIC"/>
<evidence type="ECO:0000256" key="1">
    <source>
        <dbReference type="ARBA" id="ARBA00022679"/>
    </source>
</evidence>
<keyword evidence="1" id="KW-0808">Transferase</keyword>
<dbReference type="eggNOG" id="KOG1192">
    <property type="taxonomic scope" value="Eukaryota"/>
</dbReference>
<dbReference type="PANTHER" id="PTHR48050">
    <property type="entry name" value="STEROL 3-BETA-GLUCOSYLTRANSFERASE"/>
    <property type="match status" value="1"/>
</dbReference>
<keyword evidence="5" id="KW-1185">Reference proteome</keyword>
<dbReference type="EMBL" id="AACS02000002">
    <property type="protein sequence ID" value="EAU82012.2"/>
    <property type="molecule type" value="Genomic_DNA"/>
</dbReference>
<proteinExistence type="predicted"/>
<dbReference type="SUPFAM" id="SSF53756">
    <property type="entry name" value="UDP-Glycosyltransferase/glycogen phosphorylase"/>
    <property type="match status" value="1"/>
</dbReference>
<dbReference type="Proteomes" id="UP000001861">
    <property type="component" value="Unassembled WGS sequence"/>
</dbReference>
<dbReference type="CDD" id="cd03784">
    <property type="entry name" value="GT1_Gtf-like"/>
    <property type="match status" value="1"/>
</dbReference>
<sequence length="886" mass="97806">MLDIDDAIPVLPSTPQSRRAPKRKDSVLVDTVPESQDPTPDNYSVYSSDGLGLESRARISRDGTIDLQFNFKDRFPDITYDSASDGDDWSAGRDSRADQSCPPLNIVIMLVGSRGDIQPYVALGKALRTEGNRVRIATHQAFEKFVLDQGLEFFNIGGDPQDLMSYMVKNPGLVPGFTSLTNGDIKRKRKMLKENQMIHACWTSCIAPEPLTNHPFIADAIIANPPSFAHIHCAEALGIPLLMSFTFPHPLVNITQTNASFGLSNYLSYAVADLLTWQGIGDLINTLRTRTLGLAPLTLRTGPDLIDRLKVPWTYCMSPALVPKPKDWRNNVDVVGFYFLDLATEYEPSPELADFLSRGPPPIYVGFGSVVVDDPIALSKIIFEATAQAHVRVLLSSGWGGLGSEDVPPHVFMLGNIPHDWLFSNDRVAAVVHHGGAGTTAIGIAKGRPTVIVPFFGDQAFWGLYPASFKANMILLLTLTGDMVYRAGAGPRPIPKAELTVKKLRDAIVFALSASAKASAQNLADRIALEDGVRSGVASFYKHLPLNDMSCDLDPSRIAVWWSSQYCMKLSAFAAQVLADAGLLLMDSLQLHQTKSYSLKKQVSDPVPNGANAKFWTITHNGSNTLSEMLTSPIQKFVNTTSTIPTTIMKSISTVQERLPNIPDTLKLPSSRSNPSSPGHSRSSSVDAARVLSPPQAPKKQAPEHTRSLSASTPLVTSPNKLRKPPPPVLSVVTATDTSHDAWKSTQTDSSRKAQEGIRDFRIEQGKEAVRNSLEEERNEIISKFKREINFTPIRQKKYREEAEKELFKEMQRKKRMDGPLPPLPPSYESVNGAEVGRGVQGESERWAELTEEQEEEIYRWQLEQAIKQSLSEFRANEELRKVKTE</sequence>
<dbReference type="Gene3D" id="3.40.50.2000">
    <property type="entry name" value="Glycogen Phosphorylase B"/>
    <property type="match status" value="2"/>
</dbReference>
<comment type="caution">
    <text evidence="4">The sequence shown here is derived from an EMBL/GenBank/DDBJ whole genome shotgun (WGS) entry which is preliminary data.</text>
</comment>
<dbReference type="PANTHER" id="PTHR48050:SF13">
    <property type="entry name" value="STEROL 3-BETA-GLUCOSYLTRANSFERASE UGT80A2"/>
    <property type="match status" value="1"/>
</dbReference>
<dbReference type="GO" id="GO:0005975">
    <property type="term" value="P:carbohydrate metabolic process"/>
    <property type="evidence" value="ECO:0007669"/>
    <property type="project" value="InterPro"/>
</dbReference>
<feature type="domain" description="Glycosyltransferase family 28 N-terminal" evidence="3">
    <location>
        <begin position="106"/>
        <end position="249"/>
    </location>
</feature>
<reference evidence="4 5" key="1">
    <citation type="journal article" date="2010" name="Proc. Natl. Acad. Sci. U.S.A.">
        <title>Insights into evolution of multicellular fungi from the assembled chromosomes of the mushroom Coprinopsis cinerea (Coprinus cinereus).</title>
        <authorList>
            <person name="Stajich J.E."/>
            <person name="Wilke S.K."/>
            <person name="Ahren D."/>
            <person name="Au C.H."/>
            <person name="Birren B.W."/>
            <person name="Borodovsky M."/>
            <person name="Burns C."/>
            <person name="Canback B."/>
            <person name="Casselton L.A."/>
            <person name="Cheng C.K."/>
            <person name="Deng J."/>
            <person name="Dietrich F.S."/>
            <person name="Fargo D.C."/>
            <person name="Farman M.L."/>
            <person name="Gathman A.C."/>
            <person name="Goldberg J."/>
            <person name="Guigo R."/>
            <person name="Hoegger P.J."/>
            <person name="Hooker J.B."/>
            <person name="Huggins A."/>
            <person name="James T.Y."/>
            <person name="Kamada T."/>
            <person name="Kilaru S."/>
            <person name="Kodira C."/>
            <person name="Kues U."/>
            <person name="Kupfer D."/>
            <person name="Kwan H.S."/>
            <person name="Lomsadze A."/>
            <person name="Li W."/>
            <person name="Lilly W.W."/>
            <person name="Ma L.J."/>
            <person name="Mackey A.J."/>
            <person name="Manning G."/>
            <person name="Martin F."/>
            <person name="Muraguchi H."/>
            <person name="Natvig D.O."/>
            <person name="Palmerini H."/>
            <person name="Ramesh M.A."/>
            <person name="Rehmeyer C.J."/>
            <person name="Roe B.A."/>
            <person name="Shenoy N."/>
            <person name="Stanke M."/>
            <person name="Ter-Hovhannisyan V."/>
            <person name="Tunlid A."/>
            <person name="Velagapudi R."/>
            <person name="Vision T.J."/>
            <person name="Zeng Q."/>
            <person name="Zolan M.E."/>
            <person name="Pukkila P.J."/>
        </authorList>
    </citation>
    <scope>NUCLEOTIDE SEQUENCE [LARGE SCALE GENOMIC DNA]</scope>
    <source>
        <strain evidence="5">Okayama-7 / 130 / ATCC MYA-4618 / FGSC 9003</strain>
    </source>
</reference>
<dbReference type="GeneID" id="6016485"/>
<evidence type="ECO:0000313" key="5">
    <source>
        <dbReference type="Proteomes" id="UP000001861"/>
    </source>
</evidence>
<feature type="region of interest" description="Disordered" evidence="2">
    <location>
        <begin position="660"/>
        <end position="758"/>
    </location>
</feature>